<evidence type="ECO:0000313" key="5">
    <source>
        <dbReference type="EMBL" id="NMF05265.1"/>
    </source>
</evidence>
<protein>
    <submittedName>
        <fullName evidence="5">TrmB family transcriptional regulator</fullName>
    </submittedName>
</protein>
<dbReference type="InterPro" id="IPR036390">
    <property type="entry name" value="WH_DNA-bd_sf"/>
</dbReference>
<dbReference type="Pfam" id="PF11495">
    <property type="entry name" value="Regulator_TrmB"/>
    <property type="match status" value="1"/>
</dbReference>
<dbReference type="Gene3D" id="3.30.870.10">
    <property type="entry name" value="Endonuclease Chain A"/>
    <property type="match status" value="1"/>
</dbReference>
<evidence type="ECO:0000313" key="7">
    <source>
        <dbReference type="Proteomes" id="UP000031866"/>
    </source>
</evidence>
<accession>A0A0B5QCE2</accession>
<proteinExistence type="predicted"/>
<dbReference type="Gene3D" id="1.10.10.10">
    <property type="entry name" value="Winged helix-like DNA-binding domain superfamily/Winged helix DNA-binding domain"/>
    <property type="match status" value="1"/>
</dbReference>
<reference evidence="6 8" key="3">
    <citation type="submission" date="2017-02" db="EMBL/GenBank/DDBJ databases">
        <title>Genome sequence of Clostridium beijerinckii Br21.</title>
        <authorList>
            <person name="Fonseca B.C."/>
            <person name="Guazzaroni M.E."/>
            <person name="Riano-Pachon D.M."/>
            <person name="Reginatto V."/>
        </authorList>
    </citation>
    <scope>NUCLEOTIDE SEQUENCE [LARGE SCALE GENOMIC DNA]</scope>
    <source>
        <strain evidence="6 8">Br21</strain>
    </source>
</reference>
<dbReference type="RefSeq" id="WP_041897330.1">
    <property type="nucleotide sequence ID" value="NZ_JABAGD010000017.1"/>
</dbReference>
<name>A0A0B5QCE2_CLOBE</name>
<feature type="domain" description="Transcription regulator TrmB N-terminal" evidence="2">
    <location>
        <begin position="30"/>
        <end position="96"/>
    </location>
</feature>
<keyword evidence="1" id="KW-0175">Coiled coil</keyword>
<evidence type="ECO:0000313" key="4">
    <source>
        <dbReference type="EMBL" id="AJG99884.1"/>
    </source>
</evidence>
<reference evidence="4" key="2">
    <citation type="submission" date="2016-02" db="EMBL/GenBank/DDBJ databases">
        <title>Genome sequence of Clostridium beijerinckii strain 59B.</title>
        <authorList>
            <person name="Little G.T."/>
            <person name="Minton N.P."/>
        </authorList>
    </citation>
    <scope>NUCLEOTIDE SEQUENCE</scope>
    <source>
        <strain evidence="4">NCIMB 14988</strain>
    </source>
</reference>
<dbReference type="Pfam" id="PF01978">
    <property type="entry name" value="TrmB"/>
    <property type="match status" value="1"/>
</dbReference>
<organism evidence="4 7">
    <name type="scientific">Clostridium beijerinckii</name>
    <name type="common">Clostridium MP</name>
    <dbReference type="NCBI Taxonomy" id="1520"/>
    <lineage>
        <taxon>Bacteria</taxon>
        <taxon>Bacillati</taxon>
        <taxon>Bacillota</taxon>
        <taxon>Clostridia</taxon>
        <taxon>Eubacteriales</taxon>
        <taxon>Clostridiaceae</taxon>
        <taxon>Clostridium</taxon>
    </lineage>
</organism>
<dbReference type="InterPro" id="IPR002831">
    <property type="entry name" value="Tscrpt_reg_TrmB_N"/>
</dbReference>
<dbReference type="EMBL" id="JABAGD010000017">
    <property type="protein sequence ID" value="NMF05265.1"/>
    <property type="molecule type" value="Genomic_DNA"/>
</dbReference>
<dbReference type="PANTHER" id="PTHR34293:SF1">
    <property type="entry name" value="HTH-TYPE TRANSCRIPTIONAL REGULATOR TRMBL2"/>
    <property type="match status" value="1"/>
</dbReference>
<dbReference type="Proteomes" id="UP000190959">
    <property type="component" value="Unassembled WGS sequence"/>
</dbReference>
<evidence type="ECO:0000313" key="9">
    <source>
        <dbReference type="Proteomes" id="UP000587880"/>
    </source>
</evidence>
<sequence>MSIDLVIILVTKVATNIIGGFMEDNILEVLKNLNFTEYEAKAYITLLEESPLTGYAVAKNSGVPRSKIYEVLDSLAMRGDILISHGNTQQYVPIPAKELIKNRRIKAEENFKLAETSLEQYNQSSKNRENIWNITGHDEILDKVKECILSAKHRILLELWKEEFEELESELKKAADKGVVVTIISYGEIIAEFANVYLHDMSTEITDEYGGRWIVASADNSEVVAGIVSLGKDSRAAWTMHQGLVMPITEVMIHDLYIMEIMEKHRELLEESFGKNLIELRKKFSIYQDLKKHYV</sequence>
<dbReference type="InterPro" id="IPR051797">
    <property type="entry name" value="TrmB-like"/>
</dbReference>
<feature type="domain" description="Transcription regulator TrmB C-terminal" evidence="3">
    <location>
        <begin position="131"/>
        <end position="224"/>
    </location>
</feature>
<evidence type="ECO:0000259" key="3">
    <source>
        <dbReference type="Pfam" id="PF11495"/>
    </source>
</evidence>
<dbReference type="EMBL" id="MWMH01000003">
    <property type="protein sequence ID" value="OOP73683.1"/>
    <property type="molecule type" value="Genomic_DNA"/>
</dbReference>
<reference evidence="7" key="1">
    <citation type="submission" date="2014-12" db="EMBL/GenBank/DDBJ databases">
        <title>Genome sequence of Clostridium beijerinckii strain 59B.</title>
        <authorList>
            <person name="Little G.T."/>
            <person name="Minton N.P."/>
        </authorList>
    </citation>
    <scope>NUCLEOTIDE SEQUENCE [LARGE SCALE GENOMIC DNA]</scope>
    <source>
        <strain evidence="7">59B</strain>
    </source>
</reference>
<dbReference type="InterPro" id="IPR036388">
    <property type="entry name" value="WH-like_DNA-bd_sf"/>
</dbReference>
<dbReference type="CDD" id="cd09124">
    <property type="entry name" value="PLDc_like_TrmB_middle"/>
    <property type="match status" value="1"/>
</dbReference>
<reference evidence="5 9" key="4">
    <citation type="submission" date="2020-04" db="EMBL/GenBank/DDBJ databases">
        <authorList>
            <person name="Hitch T.C.A."/>
            <person name="Wylensek D."/>
            <person name="Clavel T."/>
        </authorList>
    </citation>
    <scope>NUCLEOTIDE SEQUENCE [LARGE SCALE GENOMIC DNA]</scope>
    <source>
        <strain evidence="5 9">WB01_NA02</strain>
    </source>
</reference>
<evidence type="ECO:0000256" key="1">
    <source>
        <dbReference type="SAM" id="Coils"/>
    </source>
</evidence>
<feature type="coiled-coil region" evidence="1">
    <location>
        <begin position="150"/>
        <end position="177"/>
    </location>
</feature>
<dbReference type="EMBL" id="CP010086">
    <property type="protein sequence ID" value="AJG99884.1"/>
    <property type="molecule type" value="Genomic_DNA"/>
</dbReference>
<dbReference type="SUPFAM" id="SSF56024">
    <property type="entry name" value="Phospholipase D/nuclease"/>
    <property type="match status" value="1"/>
</dbReference>
<dbReference type="OrthoDB" id="1493540at2"/>
<evidence type="ECO:0000259" key="2">
    <source>
        <dbReference type="Pfam" id="PF01978"/>
    </source>
</evidence>
<dbReference type="KEGG" id="cbei:LF65_03321"/>
<dbReference type="Proteomes" id="UP000031866">
    <property type="component" value="Chromosome"/>
</dbReference>
<dbReference type="SUPFAM" id="SSF46785">
    <property type="entry name" value="Winged helix' DNA-binding domain"/>
    <property type="match status" value="1"/>
</dbReference>
<dbReference type="Proteomes" id="UP000587880">
    <property type="component" value="Unassembled WGS sequence"/>
</dbReference>
<evidence type="ECO:0000313" key="6">
    <source>
        <dbReference type="EMBL" id="OOP73683.1"/>
    </source>
</evidence>
<dbReference type="PANTHER" id="PTHR34293">
    <property type="entry name" value="HTH-TYPE TRANSCRIPTIONAL REGULATOR TRMBL2"/>
    <property type="match status" value="1"/>
</dbReference>
<dbReference type="AlphaFoldDB" id="A0A0B5QCE2"/>
<dbReference type="STRING" id="1520.LF65_03321"/>
<dbReference type="InterPro" id="IPR021586">
    <property type="entry name" value="Tscrpt_reg_TrmB_C"/>
</dbReference>
<gene>
    <name evidence="6" type="ORF">CBEIBR21_11720</name>
    <name evidence="5" type="ORF">HF849_10985</name>
    <name evidence="4" type="ORF">LF65_03321</name>
</gene>
<evidence type="ECO:0000313" key="8">
    <source>
        <dbReference type="Proteomes" id="UP000190959"/>
    </source>
</evidence>